<protein>
    <submittedName>
        <fullName evidence="1">Uncharacterized protein</fullName>
    </submittedName>
</protein>
<name>A0A3E3IB29_9FIRM</name>
<reference evidence="1 2" key="1">
    <citation type="submission" date="2018-08" db="EMBL/GenBank/DDBJ databases">
        <title>A genome reference for cultivated species of the human gut microbiota.</title>
        <authorList>
            <person name="Zou Y."/>
            <person name="Xue W."/>
            <person name="Luo G."/>
        </authorList>
    </citation>
    <scope>NUCLEOTIDE SEQUENCE [LARGE SCALE GENOMIC DNA]</scope>
    <source>
        <strain evidence="1 2">TF05-5AC</strain>
    </source>
</reference>
<proteinExistence type="predicted"/>
<dbReference type="GeneID" id="97986087"/>
<sequence>MCNNKIKALSFGIITVILFSITTGCYSENEKNIRIPDKEINMIQVNGLKIRASENSLWGDFSTFVEALEEVVPLDTSVKDTVRREVNYYVVTLRYDDESKQSFYFFQMGSSGDKWYVETEDRTIYQNADFFAQYFYSTSTVFQADAISDNELDISDPERLKSIIQLTLQLEDWNISYSLTDLRALFALEMLNQAENVSPRQEVVQAVRKKLSGQMEQYYYAVQNGYSVTEEELKMCMDEQDKIIKSASNFAEFEAYYEESGTTYNEYRQRMKEYSRMQFTIKKLYNAAYEEFRHGNDRIGERTCEDFNEYWTYFLLDVVYPATETYNEETLIPLLDEAEAFYNECLGIGTE</sequence>
<organism evidence="1 2">
    <name type="scientific">Eisenbergiella massiliensis</name>
    <dbReference type="NCBI Taxonomy" id="1720294"/>
    <lineage>
        <taxon>Bacteria</taxon>
        <taxon>Bacillati</taxon>
        <taxon>Bacillota</taxon>
        <taxon>Clostridia</taxon>
        <taxon>Lachnospirales</taxon>
        <taxon>Lachnospiraceae</taxon>
        <taxon>Eisenbergiella</taxon>
    </lineage>
</organism>
<gene>
    <name evidence="1" type="ORF">DXC51_04085</name>
</gene>
<evidence type="ECO:0000313" key="2">
    <source>
        <dbReference type="Proteomes" id="UP000260812"/>
    </source>
</evidence>
<dbReference type="AlphaFoldDB" id="A0A3E3IB29"/>
<dbReference type="InterPro" id="IPR027304">
    <property type="entry name" value="Trigger_fact/SurA_dom_sf"/>
</dbReference>
<dbReference type="RefSeq" id="WP_117543804.1">
    <property type="nucleotide sequence ID" value="NZ_JBKUNB010000011.1"/>
</dbReference>
<dbReference type="Proteomes" id="UP000260812">
    <property type="component" value="Unassembled WGS sequence"/>
</dbReference>
<dbReference type="PROSITE" id="PS51257">
    <property type="entry name" value="PROKAR_LIPOPROTEIN"/>
    <property type="match status" value="1"/>
</dbReference>
<dbReference type="SUPFAM" id="SSF109998">
    <property type="entry name" value="Triger factor/SurA peptide-binding domain-like"/>
    <property type="match status" value="1"/>
</dbReference>
<comment type="caution">
    <text evidence="1">The sequence shown here is derived from an EMBL/GenBank/DDBJ whole genome shotgun (WGS) entry which is preliminary data.</text>
</comment>
<keyword evidence="2" id="KW-1185">Reference proteome</keyword>
<accession>A0A3E3IB29</accession>
<dbReference type="EMBL" id="QVLV01000002">
    <property type="protein sequence ID" value="RGE64256.1"/>
    <property type="molecule type" value="Genomic_DNA"/>
</dbReference>
<evidence type="ECO:0000313" key="1">
    <source>
        <dbReference type="EMBL" id="RGE64256.1"/>
    </source>
</evidence>